<dbReference type="Pfam" id="PF01292">
    <property type="entry name" value="Ni_hydr_CYTB"/>
    <property type="match status" value="1"/>
</dbReference>
<keyword evidence="6" id="KW-0479">Metal-binding</keyword>
<dbReference type="GO" id="GO:0009055">
    <property type="term" value="F:electron transfer activity"/>
    <property type="evidence" value="ECO:0007669"/>
    <property type="project" value="InterPro"/>
</dbReference>
<accession>A0A2H9TC81</accession>
<dbReference type="GO" id="GO:0020037">
    <property type="term" value="F:heme binding"/>
    <property type="evidence" value="ECO:0007669"/>
    <property type="project" value="TreeGrafter"/>
</dbReference>
<evidence type="ECO:0000256" key="8">
    <source>
        <dbReference type="ARBA" id="ARBA00022989"/>
    </source>
</evidence>
<name>A0A2H9TC81_9ZZZZ</name>
<keyword evidence="8 12" id="KW-1133">Transmembrane helix</keyword>
<keyword evidence="2" id="KW-0813">Transport</keyword>
<dbReference type="GO" id="GO:0022904">
    <property type="term" value="P:respiratory electron transport chain"/>
    <property type="evidence" value="ECO:0007669"/>
    <property type="project" value="InterPro"/>
</dbReference>
<evidence type="ECO:0000259" key="13">
    <source>
        <dbReference type="Pfam" id="PF01292"/>
    </source>
</evidence>
<dbReference type="AlphaFoldDB" id="A0A2H9TC81"/>
<dbReference type="InterPro" id="IPR011577">
    <property type="entry name" value="Cyt_b561_bac/Ni-Hgenase"/>
</dbReference>
<evidence type="ECO:0000256" key="7">
    <source>
        <dbReference type="ARBA" id="ARBA00022982"/>
    </source>
</evidence>
<proteinExistence type="inferred from homology"/>
<dbReference type="Gene3D" id="1.20.950.20">
    <property type="entry name" value="Transmembrane di-heme cytochromes, Chain C"/>
    <property type="match status" value="1"/>
</dbReference>
<evidence type="ECO:0000256" key="6">
    <source>
        <dbReference type="ARBA" id="ARBA00022723"/>
    </source>
</evidence>
<comment type="similarity">
    <text evidence="11">Belongs to the cytochrome b561 family.</text>
</comment>
<sequence length="173" mass="19847">MDVSVRYALPLRYLHWIMAILIIGLLCVGFYMEGLPRGEQKFFLMGWHKSFGFLVLLLIGLRIIVRLLTPVPPREQNRLGQIAFIVHFILYLMMVLMPFSGMLMSWAGGYGISFFSLFSIPGASEKMSELGNFSHEVHEVLGYIFAGLIIFHGAGFLYQQFIRKDNVLNRIRP</sequence>
<evidence type="ECO:0000256" key="12">
    <source>
        <dbReference type="SAM" id="Phobius"/>
    </source>
</evidence>
<dbReference type="InterPro" id="IPR052168">
    <property type="entry name" value="Cytochrome_b561_oxidase"/>
</dbReference>
<evidence type="ECO:0000256" key="10">
    <source>
        <dbReference type="ARBA" id="ARBA00023136"/>
    </source>
</evidence>
<keyword evidence="7" id="KW-0249">Electron transport</keyword>
<evidence type="ECO:0000256" key="4">
    <source>
        <dbReference type="ARBA" id="ARBA00022617"/>
    </source>
</evidence>
<evidence type="ECO:0000256" key="9">
    <source>
        <dbReference type="ARBA" id="ARBA00023004"/>
    </source>
</evidence>
<dbReference type="PANTHER" id="PTHR30529:SF1">
    <property type="entry name" value="CYTOCHROME B561 HOMOLOG 2"/>
    <property type="match status" value="1"/>
</dbReference>
<feature type="transmembrane region" description="Helical" evidence="12">
    <location>
        <begin position="80"/>
        <end position="96"/>
    </location>
</feature>
<reference evidence="14" key="1">
    <citation type="journal article" date="2017" name="Appl. Environ. Microbiol.">
        <title>Molecular characterization of an Endozoicomonas-like organism causing infection in king scallop Pecten maximus L.</title>
        <authorList>
            <person name="Cano I."/>
            <person name="van Aerle R."/>
            <person name="Ross S."/>
            <person name="Verner-Jeffreys D.W."/>
            <person name="Paley R.K."/>
            <person name="Rimmer G."/>
            <person name="Ryder D."/>
            <person name="Hooper P."/>
            <person name="Stone D."/>
            <person name="Feist S.W."/>
        </authorList>
    </citation>
    <scope>NUCLEOTIDE SEQUENCE</scope>
</reference>
<keyword evidence="3" id="KW-1003">Cell membrane</keyword>
<feature type="domain" description="Cytochrome b561 bacterial/Ni-hydrogenase" evidence="13">
    <location>
        <begin position="6"/>
        <end position="171"/>
    </location>
</feature>
<evidence type="ECO:0000256" key="1">
    <source>
        <dbReference type="ARBA" id="ARBA00004651"/>
    </source>
</evidence>
<dbReference type="InterPro" id="IPR016174">
    <property type="entry name" value="Di-haem_cyt_TM"/>
</dbReference>
<dbReference type="SUPFAM" id="SSF81342">
    <property type="entry name" value="Transmembrane di-heme cytochromes"/>
    <property type="match status" value="1"/>
</dbReference>
<keyword evidence="4" id="KW-0349">Heme</keyword>
<dbReference type="GO" id="GO:0005886">
    <property type="term" value="C:plasma membrane"/>
    <property type="evidence" value="ECO:0007669"/>
    <property type="project" value="UniProtKB-SubCell"/>
</dbReference>
<comment type="caution">
    <text evidence="14">The sequence shown here is derived from an EMBL/GenBank/DDBJ whole genome shotgun (WGS) entry which is preliminary data.</text>
</comment>
<comment type="subcellular location">
    <subcellularLocation>
        <location evidence="1">Cell membrane</location>
        <topology evidence="1">Multi-pass membrane protein</topology>
    </subcellularLocation>
</comment>
<evidence type="ECO:0000256" key="3">
    <source>
        <dbReference type="ARBA" id="ARBA00022475"/>
    </source>
</evidence>
<dbReference type="EMBL" id="NSIT01000005">
    <property type="protein sequence ID" value="PJE80807.1"/>
    <property type="molecule type" value="Genomic_DNA"/>
</dbReference>
<dbReference type="GO" id="GO:0046872">
    <property type="term" value="F:metal ion binding"/>
    <property type="evidence" value="ECO:0007669"/>
    <property type="project" value="UniProtKB-KW"/>
</dbReference>
<feature type="transmembrane region" description="Helical" evidence="12">
    <location>
        <begin position="13"/>
        <end position="31"/>
    </location>
</feature>
<evidence type="ECO:0000256" key="11">
    <source>
        <dbReference type="ARBA" id="ARBA00037975"/>
    </source>
</evidence>
<feature type="transmembrane region" description="Helical" evidence="12">
    <location>
        <begin position="140"/>
        <end position="158"/>
    </location>
</feature>
<evidence type="ECO:0000256" key="5">
    <source>
        <dbReference type="ARBA" id="ARBA00022692"/>
    </source>
</evidence>
<keyword evidence="9" id="KW-0408">Iron</keyword>
<keyword evidence="5 12" id="KW-0812">Transmembrane</keyword>
<evidence type="ECO:0000313" key="14">
    <source>
        <dbReference type="EMBL" id="PJE80807.1"/>
    </source>
</evidence>
<evidence type="ECO:0000256" key="2">
    <source>
        <dbReference type="ARBA" id="ARBA00022448"/>
    </source>
</evidence>
<feature type="transmembrane region" description="Helical" evidence="12">
    <location>
        <begin position="51"/>
        <end position="68"/>
    </location>
</feature>
<organism evidence="14">
    <name type="scientific">invertebrate metagenome</name>
    <dbReference type="NCBI Taxonomy" id="1711999"/>
    <lineage>
        <taxon>unclassified sequences</taxon>
        <taxon>metagenomes</taxon>
        <taxon>organismal metagenomes</taxon>
    </lineage>
</organism>
<protein>
    <submittedName>
        <fullName evidence="14">Cytochrome b561</fullName>
    </submittedName>
</protein>
<keyword evidence="10 12" id="KW-0472">Membrane</keyword>
<dbReference type="PANTHER" id="PTHR30529">
    <property type="entry name" value="CYTOCHROME B561"/>
    <property type="match status" value="1"/>
</dbReference>
<gene>
    <name evidence="14" type="primary">yceJ</name>
    <name evidence="14" type="ORF">CI610_00232</name>
</gene>